<dbReference type="InterPro" id="IPR015421">
    <property type="entry name" value="PyrdxlP-dep_Trfase_major"/>
</dbReference>
<evidence type="ECO:0000256" key="5">
    <source>
        <dbReference type="RuleBase" id="RU004508"/>
    </source>
</evidence>
<gene>
    <name evidence="6" type="primary">arnB_1</name>
    <name evidence="6" type="ORF">NCTC10736_01699</name>
</gene>
<dbReference type="CDD" id="cd00616">
    <property type="entry name" value="AHBA_syn"/>
    <property type="match status" value="1"/>
</dbReference>
<dbReference type="GO" id="GO:0000271">
    <property type="term" value="P:polysaccharide biosynthetic process"/>
    <property type="evidence" value="ECO:0007669"/>
    <property type="project" value="TreeGrafter"/>
</dbReference>
<dbReference type="AlphaFoldDB" id="A0A380A6T9"/>
<organism evidence="6 7">
    <name type="scientific">Shewanella morhuae</name>
    <dbReference type="NCBI Taxonomy" id="365591"/>
    <lineage>
        <taxon>Bacteria</taxon>
        <taxon>Pseudomonadati</taxon>
        <taxon>Pseudomonadota</taxon>
        <taxon>Gammaproteobacteria</taxon>
        <taxon>Alteromonadales</taxon>
        <taxon>Shewanellaceae</taxon>
        <taxon>Shewanella</taxon>
    </lineage>
</organism>
<evidence type="ECO:0000256" key="1">
    <source>
        <dbReference type="ARBA" id="ARBA00022898"/>
    </source>
</evidence>
<reference evidence="6 7" key="1">
    <citation type="submission" date="2018-06" db="EMBL/GenBank/DDBJ databases">
        <authorList>
            <consortium name="Pathogen Informatics"/>
            <person name="Doyle S."/>
        </authorList>
    </citation>
    <scope>NUCLEOTIDE SEQUENCE [LARGE SCALE GENOMIC DNA]</scope>
    <source>
        <strain evidence="6 7">NCTC10736</strain>
    </source>
</reference>
<dbReference type="EC" id="2.6.1.87" evidence="6"/>
<name>A0A380A6T9_9GAMM</name>
<evidence type="ECO:0000313" key="7">
    <source>
        <dbReference type="Proteomes" id="UP000255061"/>
    </source>
</evidence>
<dbReference type="RefSeq" id="WP_115405977.1">
    <property type="nucleotide sequence ID" value="NZ_UGYV01000001.1"/>
</dbReference>
<dbReference type="EMBL" id="UGYV01000001">
    <property type="protein sequence ID" value="SUI75375.1"/>
    <property type="molecule type" value="Genomic_DNA"/>
</dbReference>
<dbReference type="InterPro" id="IPR000653">
    <property type="entry name" value="DegT/StrS_aminotransferase"/>
</dbReference>
<comment type="similarity">
    <text evidence="2 5">Belongs to the DegT/DnrJ/EryC1 family.</text>
</comment>
<evidence type="ECO:0000256" key="3">
    <source>
        <dbReference type="PIRSR" id="PIRSR000390-1"/>
    </source>
</evidence>
<sequence length="363" mass="41106">MIKYPIVRPVLPKLETYQQYISTVFDNVWLTNMGPLHQQLEQRLAAYLGVKHLMLVSNGTLALQVAYKALELGEHILTTPFSFAATASSLAWQNHQCYFVDIDADSLNIDPDKISDDLAERCDGIVATHVFGNPCDVEKLDRLSKKYQLKIIYDAAHAFNCHYQGQSILNWGDASTLSLHATKIFHTVEGGAIIFKREADLIRARQLINFGFNSQQFPEFIGINAKLNEINAAMGLALLDGVEEQQQLRIRCVERYRTELVNLFQFQTWRRDSDNNGAYMPIICDSEEQLLSVMKRLTTLGVQTRRYFYPSLAEVPCYGMRGDTPIASDISRRILCLPLYAGMNVDEVTAICKLIKQAVAESR</sequence>
<evidence type="ECO:0000313" key="6">
    <source>
        <dbReference type="EMBL" id="SUI75375.1"/>
    </source>
</evidence>
<dbReference type="PIRSF" id="PIRSF000390">
    <property type="entry name" value="PLP_StrS"/>
    <property type="match status" value="1"/>
</dbReference>
<dbReference type="PANTHER" id="PTHR30244">
    <property type="entry name" value="TRANSAMINASE"/>
    <property type="match status" value="1"/>
</dbReference>
<keyword evidence="1 4" id="KW-0663">Pyridoxal phosphate</keyword>
<dbReference type="Pfam" id="PF01041">
    <property type="entry name" value="DegT_DnrJ_EryC1"/>
    <property type="match status" value="1"/>
</dbReference>
<protein>
    <submittedName>
        <fullName evidence="6">UDP-4-amino-4-deoxy-L-arabinose--oxoglutarate aminotransferase</fullName>
        <ecNumber evidence="6">2.6.1.87</ecNumber>
    </submittedName>
</protein>
<keyword evidence="6" id="KW-0032">Aminotransferase</keyword>
<dbReference type="PANTHER" id="PTHR30244:SF9">
    <property type="entry name" value="PROTEIN RV3402C"/>
    <property type="match status" value="1"/>
</dbReference>
<dbReference type="SUPFAM" id="SSF53383">
    <property type="entry name" value="PLP-dependent transferases"/>
    <property type="match status" value="1"/>
</dbReference>
<evidence type="ECO:0000256" key="4">
    <source>
        <dbReference type="PIRSR" id="PIRSR000390-2"/>
    </source>
</evidence>
<keyword evidence="6" id="KW-0808">Transferase</keyword>
<feature type="active site" description="Proton acceptor" evidence="3">
    <location>
        <position position="183"/>
    </location>
</feature>
<feature type="modified residue" description="N6-(pyridoxal phosphate)lysine" evidence="4">
    <location>
        <position position="183"/>
    </location>
</feature>
<dbReference type="GO" id="GO:0099620">
    <property type="term" value="F:UDP-4-amino-4-deoxy-L-arabinose aminotransferase"/>
    <property type="evidence" value="ECO:0007669"/>
    <property type="project" value="UniProtKB-EC"/>
</dbReference>
<dbReference type="Proteomes" id="UP000255061">
    <property type="component" value="Unassembled WGS sequence"/>
</dbReference>
<evidence type="ECO:0000256" key="2">
    <source>
        <dbReference type="ARBA" id="ARBA00037999"/>
    </source>
</evidence>
<proteinExistence type="inferred from homology"/>
<dbReference type="InterPro" id="IPR015424">
    <property type="entry name" value="PyrdxlP-dep_Trfase"/>
</dbReference>
<dbReference type="Gene3D" id="3.40.640.10">
    <property type="entry name" value="Type I PLP-dependent aspartate aminotransferase-like (Major domain)"/>
    <property type="match status" value="1"/>
</dbReference>
<dbReference type="GO" id="GO:0030170">
    <property type="term" value="F:pyridoxal phosphate binding"/>
    <property type="evidence" value="ECO:0007669"/>
    <property type="project" value="TreeGrafter"/>
</dbReference>
<accession>A0A380A6T9</accession>